<keyword evidence="1" id="KW-1133">Transmembrane helix</keyword>
<evidence type="ECO:0000313" key="2">
    <source>
        <dbReference type="EMBL" id="SGZ08817.1"/>
    </source>
</evidence>
<dbReference type="InterPro" id="IPR029151">
    <property type="entry name" value="Sensor-like_sf"/>
</dbReference>
<dbReference type="Proteomes" id="UP000183794">
    <property type="component" value="Unassembled WGS sequence"/>
</dbReference>
<feature type="transmembrane region" description="Helical" evidence="1">
    <location>
        <begin position="21"/>
        <end position="45"/>
    </location>
</feature>
<dbReference type="SUPFAM" id="SSF103190">
    <property type="entry name" value="Sensory domain-like"/>
    <property type="match status" value="1"/>
</dbReference>
<keyword evidence="1" id="KW-0812">Transmembrane</keyword>
<keyword evidence="2" id="KW-0418">Kinase</keyword>
<accession>A0A1L0C4L5</accession>
<organism evidence="2 3">
    <name type="scientific">Moritella viscosa</name>
    <dbReference type="NCBI Taxonomy" id="80854"/>
    <lineage>
        <taxon>Bacteria</taxon>
        <taxon>Pseudomonadati</taxon>
        <taxon>Pseudomonadota</taxon>
        <taxon>Gammaproteobacteria</taxon>
        <taxon>Alteromonadales</taxon>
        <taxon>Moritellaceae</taxon>
        <taxon>Moritella</taxon>
    </lineage>
</organism>
<dbReference type="EMBL" id="FPLD01000091">
    <property type="protein sequence ID" value="SGZ08817.1"/>
    <property type="molecule type" value="Genomic_DNA"/>
</dbReference>
<reference evidence="2 3" key="1">
    <citation type="submission" date="2016-11" db="EMBL/GenBank/DDBJ databases">
        <authorList>
            <person name="Jaros S."/>
            <person name="Januszkiewicz K."/>
            <person name="Wedrychowicz H."/>
        </authorList>
    </citation>
    <scope>NUCLEOTIDE SEQUENCE [LARGE SCALE GENOMIC DNA]</scope>
    <source>
        <strain evidence="2">NVI 5450</strain>
    </source>
</reference>
<sequence length="94" mass="10609">MIALTKSNVLFNWQKLTFRHRLLLVMTLSGVVKLLILSIAGFAYLKHWEEQESGEKALGIAKFLAASPSVIEAIEAKNPELIREKVELLRSSCR</sequence>
<protein>
    <submittedName>
        <fullName evidence="2">Hypothetical signal transduction histidine kinase regulatingcitrate/malate metabolism</fullName>
    </submittedName>
</protein>
<proteinExistence type="predicted"/>
<gene>
    <name evidence="2" type="ORF">NVI5450_3375</name>
</gene>
<evidence type="ECO:0000256" key="1">
    <source>
        <dbReference type="SAM" id="Phobius"/>
    </source>
</evidence>
<name>A0A1L0C4L5_9GAMM</name>
<dbReference type="AlphaFoldDB" id="A0A1L0C4L5"/>
<keyword evidence="1" id="KW-0472">Membrane</keyword>
<keyword evidence="2" id="KW-0808">Transferase</keyword>
<dbReference type="RefSeq" id="WP_254796188.1">
    <property type="nucleotide sequence ID" value="NZ_FPLD01000091.1"/>
</dbReference>
<evidence type="ECO:0000313" key="3">
    <source>
        <dbReference type="Proteomes" id="UP000183794"/>
    </source>
</evidence>
<dbReference type="GO" id="GO:0016301">
    <property type="term" value="F:kinase activity"/>
    <property type="evidence" value="ECO:0007669"/>
    <property type="project" value="UniProtKB-KW"/>
</dbReference>